<dbReference type="Proteomes" id="UP001177744">
    <property type="component" value="Unassembled WGS sequence"/>
</dbReference>
<evidence type="ECO:0000256" key="4">
    <source>
        <dbReference type="SAM" id="MobiDB-lite"/>
    </source>
</evidence>
<evidence type="ECO:0000256" key="1">
    <source>
        <dbReference type="ARBA" id="ARBA00022737"/>
    </source>
</evidence>
<evidence type="ECO:0000256" key="3">
    <source>
        <dbReference type="PROSITE-ProRule" id="PRU00059"/>
    </source>
</evidence>
<feature type="region of interest" description="Disordered" evidence="4">
    <location>
        <begin position="128"/>
        <end position="154"/>
    </location>
</feature>
<keyword evidence="1" id="KW-0677">Repeat</keyword>
<name>A0AA40LQE2_CNENI</name>
<dbReference type="Gene3D" id="2.60.120.290">
    <property type="entry name" value="Spermadhesin, CUB domain"/>
    <property type="match status" value="1"/>
</dbReference>
<protein>
    <recommendedName>
        <fullName evidence="5">CUB domain-containing protein</fullName>
    </recommendedName>
</protein>
<comment type="caution">
    <text evidence="3">Lacks conserved residue(s) required for the propagation of feature annotation.</text>
</comment>
<evidence type="ECO:0000256" key="2">
    <source>
        <dbReference type="ARBA" id="ARBA00023157"/>
    </source>
</evidence>
<dbReference type="InterPro" id="IPR000859">
    <property type="entry name" value="CUB_dom"/>
</dbReference>
<dbReference type="FunFam" id="2.60.120.290:FF:000001">
    <property type="entry name" value="CUB and sushi domain-containing protein 3 isoform X1"/>
    <property type="match status" value="1"/>
</dbReference>
<proteinExistence type="predicted"/>
<dbReference type="AlphaFoldDB" id="A0AA40LQE2"/>
<dbReference type="Pfam" id="PF00431">
    <property type="entry name" value="CUB"/>
    <property type="match status" value="1"/>
</dbReference>
<feature type="compositionally biased region" description="Basic and acidic residues" evidence="4">
    <location>
        <begin position="145"/>
        <end position="154"/>
    </location>
</feature>
<comment type="caution">
    <text evidence="6">The sequence shown here is derived from an EMBL/GenBank/DDBJ whole genome shotgun (WGS) entry which is preliminary data.</text>
</comment>
<evidence type="ECO:0000259" key="5">
    <source>
        <dbReference type="PROSITE" id="PS01180"/>
    </source>
</evidence>
<reference evidence="6" key="1">
    <citation type="submission" date="2023-06" db="EMBL/GenBank/DDBJ databases">
        <title>Reference genome for the Northern bat (Eptesicus nilssonii), a most northern bat species.</title>
        <authorList>
            <person name="Laine V.N."/>
            <person name="Pulliainen A.T."/>
            <person name="Lilley T.M."/>
        </authorList>
    </citation>
    <scope>NUCLEOTIDE SEQUENCE</scope>
    <source>
        <strain evidence="6">BLF_Eptnil</strain>
        <tissue evidence="6">Kidney</tissue>
    </source>
</reference>
<dbReference type="EMBL" id="JAULJE010000006">
    <property type="protein sequence ID" value="KAK1341700.1"/>
    <property type="molecule type" value="Genomic_DNA"/>
</dbReference>
<dbReference type="SMART" id="SM00042">
    <property type="entry name" value="CUB"/>
    <property type="match status" value="1"/>
</dbReference>
<keyword evidence="7" id="KW-1185">Reference proteome</keyword>
<gene>
    <name evidence="6" type="ORF">QTO34_016448</name>
</gene>
<dbReference type="CDD" id="cd00041">
    <property type="entry name" value="CUB"/>
    <property type="match status" value="1"/>
</dbReference>
<evidence type="ECO:0000313" key="6">
    <source>
        <dbReference type="EMBL" id="KAK1341700.1"/>
    </source>
</evidence>
<dbReference type="InterPro" id="IPR035914">
    <property type="entry name" value="Sperma_CUB_dom_sf"/>
</dbReference>
<feature type="domain" description="CUB" evidence="5">
    <location>
        <begin position="13"/>
        <end position="121"/>
    </location>
</feature>
<keyword evidence="2" id="KW-1015">Disulfide bond</keyword>
<dbReference type="PANTHER" id="PTHR24251">
    <property type="entry name" value="OVOCHYMASE-RELATED"/>
    <property type="match status" value="1"/>
</dbReference>
<evidence type="ECO:0000313" key="7">
    <source>
        <dbReference type="Proteomes" id="UP001177744"/>
    </source>
</evidence>
<dbReference type="SUPFAM" id="SSF49854">
    <property type="entry name" value="Spermadhesin, CUB domain"/>
    <property type="match status" value="1"/>
</dbReference>
<accession>A0AA40LQE2</accession>
<organism evidence="6 7">
    <name type="scientific">Cnephaeus nilssonii</name>
    <name type="common">Northern bat</name>
    <name type="synonym">Eptesicus nilssonii</name>
    <dbReference type="NCBI Taxonomy" id="3371016"/>
    <lineage>
        <taxon>Eukaryota</taxon>
        <taxon>Metazoa</taxon>
        <taxon>Chordata</taxon>
        <taxon>Craniata</taxon>
        <taxon>Vertebrata</taxon>
        <taxon>Euteleostomi</taxon>
        <taxon>Mammalia</taxon>
        <taxon>Eutheria</taxon>
        <taxon>Laurasiatheria</taxon>
        <taxon>Chiroptera</taxon>
        <taxon>Yangochiroptera</taxon>
        <taxon>Vespertilionidae</taxon>
        <taxon>Cnephaeus</taxon>
    </lineage>
</organism>
<sequence>MSHPLSLSVVAECGARVTGNEGTLLSPNFPSNYDNHHECIYSIETEAGQGIRLWARTFELQAGDTLRVFDGRDGASRPLGTFTRRELLGLTLNSTSNHLRLEFDSDGADTAPGFQLSYSSEYPGTPLLISSGHTGAQRRAVSESFDPKGRGTGN</sequence>
<dbReference type="PROSITE" id="PS01180">
    <property type="entry name" value="CUB"/>
    <property type="match status" value="1"/>
</dbReference>